<proteinExistence type="inferred from homology"/>
<organism evidence="6 7">
    <name type="scientific">Mumia zhuanghuii</name>
    <dbReference type="NCBI Taxonomy" id="2585211"/>
    <lineage>
        <taxon>Bacteria</taxon>
        <taxon>Bacillati</taxon>
        <taxon>Actinomycetota</taxon>
        <taxon>Actinomycetes</taxon>
        <taxon>Propionibacteriales</taxon>
        <taxon>Nocardioidaceae</taxon>
        <taxon>Mumia</taxon>
    </lineage>
</organism>
<dbReference type="GO" id="GO:0043190">
    <property type="term" value="C:ATP-binding cassette (ABC) transporter complex"/>
    <property type="evidence" value="ECO:0007669"/>
    <property type="project" value="InterPro"/>
</dbReference>
<dbReference type="GO" id="GO:1904680">
    <property type="term" value="F:peptide transmembrane transporter activity"/>
    <property type="evidence" value="ECO:0007669"/>
    <property type="project" value="TreeGrafter"/>
</dbReference>
<protein>
    <submittedName>
        <fullName evidence="6">ABC transporter substrate-binding protein</fullName>
    </submittedName>
</protein>
<dbReference type="OrthoDB" id="9796817at2"/>
<dbReference type="InterPro" id="IPR030678">
    <property type="entry name" value="Peptide/Ni-bd"/>
</dbReference>
<dbReference type="Gene3D" id="3.10.105.10">
    <property type="entry name" value="Dipeptide-binding Protein, Domain 3"/>
    <property type="match status" value="1"/>
</dbReference>
<feature type="chain" id="PRO_5024384991" evidence="4">
    <location>
        <begin position="25"/>
        <end position="523"/>
    </location>
</feature>
<evidence type="ECO:0000256" key="2">
    <source>
        <dbReference type="ARBA" id="ARBA00022448"/>
    </source>
</evidence>
<dbReference type="PROSITE" id="PS51257">
    <property type="entry name" value="PROKAR_LIPOPROTEIN"/>
    <property type="match status" value="1"/>
</dbReference>
<keyword evidence="3 4" id="KW-0732">Signal</keyword>
<dbReference type="GO" id="GO:0015833">
    <property type="term" value="P:peptide transport"/>
    <property type="evidence" value="ECO:0007669"/>
    <property type="project" value="TreeGrafter"/>
</dbReference>
<dbReference type="AlphaFoldDB" id="A0A5Q6S4V2"/>
<dbReference type="GO" id="GO:0042597">
    <property type="term" value="C:periplasmic space"/>
    <property type="evidence" value="ECO:0007669"/>
    <property type="project" value="UniProtKB-ARBA"/>
</dbReference>
<dbReference type="Pfam" id="PF00496">
    <property type="entry name" value="SBP_bac_5"/>
    <property type="match status" value="1"/>
</dbReference>
<dbReference type="Proteomes" id="UP000307768">
    <property type="component" value="Unassembled WGS sequence"/>
</dbReference>
<dbReference type="PANTHER" id="PTHR30290:SF9">
    <property type="entry name" value="OLIGOPEPTIDE-BINDING PROTEIN APPA"/>
    <property type="match status" value="1"/>
</dbReference>
<evidence type="ECO:0000259" key="5">
    <source>
        <dbReference type="Pfam" id="PF00496"/>
    </source>
</evidence>
<comment type="similarity">
    <text evidence="1">Belongs to the bacterial solute-binding protein 5 family.</text>
</comment>
<comment type="caution">
    <text evidence="6">The sequence shown here is derived from an EMBL/GenBank/DDBJ whole genome shotgun (WGS) entry which is preliminary data.</text>
</comment>
<dbReference type="InterPro" id="IPR000914">
    <property type="entry name" value="SBP_5_dom"/>
</dbReference>
<evidence type="ECO:0000256" key="4">
    <source>
        <dbReference type="SAM" id="SignalP"/>
    </source>
</evidence>
<keyword evidence="2" id="KW-0813">Transport</keyword>
<dbReference type="InterPro" id="IPR039424">
    <property type="entry name" value="SBP_5"/>
</dbReference>
<dbReference type="EMBL" id="VDFQ02000001">
    <property type="protein sequence ID" value="KAA1425423.1"/>
    <property type="molecule type" value="Genomic_DNA"/>
</dbReference>
<dbReference type="CDD" id="cd00995">
    <property type="entry name" value="PBP2_NikA_DppA_OppA_like"/>
    <property type="match status" value="1"/>
</dbReference>
<evidence type="ECO:0000313" key="6">
    <source>
        <dbReference type="EMBL" id="KAA1425423.1"/>
    </source>
</evidence>
<accession>A0A5Q6S4V2</accession>
<name>A0A5Q6S4V2_9ACTN</name>
<evidence type="ECO:0000313" key="7">
    <source>
        <dbReference type="Proteomes" id="UP000307768"/>
    </source>
</evidence>
<reference evidence="6 7" key="1">
    <citation type="submission" date="2019-09" db="EMBL/GenBank/DDBJ databases">
        <title>Mumia zhuanghuii sp. nov. isolated from the intestinal contents of plateau pika (Ochotona curzoniae) in the Qinghai-Tibet plateau of China.</title>
        <authorList>
            <person name="Tian Z."/>
        </authorList>
    </citation>
    <scope>NUCLEOTIDE SEQUENCE [LARGE SCALE GENOMIC DNA]</scope>
    <source>
        <strain evidence="7">350</strain>
    </source>
</reference>
<dbReference type="PIRSF" id="PIRSF002741">
    <property type="entry name" value="MppA"/>
    <property type="match status" value="1"/>
</dbReference>
<dbReference type="SUPFAM" id="SSF53850">
    <property type="entry name" value="Periplasmic binding protein-like II"/>
    <property type="match status" value="1"/>
</dbReference>
<sequence length="523" mass="57202">MLMKGWRVKSRSLTVAVALGLVLAGCGGGGSDDDGGPVGEPKQGGTLTYAVNVETVSLDPAFCTLSFDRCAPIFGTLLRYDVDKQQFVGQMAESFESTDGKSWTLKLRDGVTFSDGTPYDAEAVVYNWDRIKDPKTLAPSARYTQGLTWKVVDPLTVAVTSEVPNFQLPWALTQGLSTIGSPKAIEAAGEDIANSPVGAGPFVLDKWTRNSQAEYSRNKTYFEEGLPYLDKLVIKVIGADDQRLNALRSGEIDVDWSLLTKDAKAIDSEGGYDIYRVPLNGGTGLQFNLKDPVVSDEGLRQALLSAFDSAQINNAVYPGDEPVDAFLRPDSPYRDDALGKFPEKDLDEAQRLFDDYLERTGKTSETVTFLCYAGIPALEQVAQLIQSQMSKIEGLEFKLEPVDGATLSQRSTARDFQTIMGASLSQDMDRLYSVFHTDAPLNVMGYSNPTVDEALDTTRRSNDPAEVEKAYQVVNGELSKDGPLRNWRYQTGHLFANDKVQGIVLAGTSSGASAYWQYAWLNE</sequence>
<dbReference type="PANTHER" id="PTHR30290">
    <property type="entry name" value="PERIPLASMIC BINDING COMPONENT OF ABC TRANSPORTER"/>
    <property type="match status" value="1"/>
</dbReference>
<feature type="domain" description="Solute-binding protein family 5" evidence="5">
    <location>
        <begin position="87"/>
        <end position="429"/>
    </location>
</feature>
<feature type="signal peptide" evidence="4">
    <location>
        <begin position="1"/>
        <end position="24"/>
    </location>
</feature>
<gene>
    <name evidence="6" type="ORF">FE697_006120</name>
</gene>
<evidence type="ECO:0000256" key="1">
    <source>
        <dbReference type="ARBA" id="ARBA00005695"/>
    </source>
</evidence>
<evidence type="ECO:0000256" key="3">
    <source>
        <dbReference type="ARBA" id="ARBA00022729"/>
    </source>
</evidence>
<dbReference type="Gene3D" id="3.40.190.10">
    <property type="entry name" value="Periplasmic binding protein-like II"/>
    <property type="match status" value="1"/>
</dbReference>